<keyword evidence="9" id="KW-0449">Lipoprotein</keyword>
<keyword evidence="12" id="KW-0808">Transferase</keyword>
<organism evidence="15 16">
    <name type="scientific">Rhodofomes roseus</name>
    <dbReference type="NCBI Taxonomy" id="34475"/>
    <lineage>
        <taxon>Eukaryota</taxon>
        <taxon>Fungi</taxon>
        <taxon>Dikarya</taxon>
        <taxon>Basidiomycota</taxon>
        <taxon>Agaricomycotina</taxon>
        <taxon>Agaricomycetes</taxon>
        <taxon>Polyporales</taxon>
        <taxon>Rhodofomes</taxon>
    </lineage>
</organism>
<sequence>MADPNFLAGSKSEPSVSSVTVASVPGANASQPAQVIQETEVAACRYLLEQGAEVDALGGDLIATPMQWAARNGYLYVIQLLIAHNADPTISDAQGYNALHLVTHSSSVMPLLYLLHQPINVDSRDSQGHTSLMWAAYQGDALSVDLLLKHGANPNTHDDAGLTPLHWAVVRGNRVCIRRLIESGADISAKDGEGRTARDMAVELKSLGAWKRALEEGGMNEDGTKKRKPLSDRNTKIAIFTLPTISFFLMFTTLTILPWYTGIILSMALFFGMHHVVTRVLLDKSNYTDSVAQSPYFAGIIFASIVWVAYSWLTRLVNQTQSHAFSHLLFAISLILCAYNFFRAISLDSGTCPKPASDAELKSIIEDLASEGRLNGQTFCIQCMARKPLRSKHCRTCDRCVARQDHHCPWVWNCVGVNNHRQFLLFVTTLVIGIILFDYLTYAYFSSIDIPTDPAHISPICILPSYLCALTAYDTFLFSVACWSTLQLSWTIVLLASQYWQVARQLTTFEVSNLGRYGFMGGRGGASLSTQMGHQHQHRQGMSDGDGAATPTSAHHHKHSHSVEF</sequence>
<proteinExistence type="inferred from homology"/>
<evidence type="ECO:0000256" key="5">
    <source>
        <dbReference type="ARBA" id="ARBA00022989"/>
    </source>
</evidence>
<protein>
    <recommendedName>
        <fullName evidence="12">Palmitoyltransferase</fullName>
        <ecNumber evidence="12">2.3.1.225</ecNumber>
    </recommendedName>
</protein>
<dbReference type="Gene3D" id="1.25.40.20">
    <property type="entry name" value="Ankyrin repeat-containing domain"/>
    <property type="match status" value="1"/>
</dbReference>
<keyword evidence="8" id="KW-0564">Palmitate</keyword>
<feature type="transmembrane region" description="Helical" evidence="12">
    <location>
        <begin position="263"/>
        <end position="282"/>
    </location>
</feature>
<keyword evidence="6 11" id="KW-0040">ANK repeat</keyword>
<feature type="compositionally biased region" description="Basic residues" evidence="13">
    <location>
        <begin position="554"/>
        <end position="565"/>
    </location>
</feature>
<evidence type="ECO:0000259" key="14">
    <source>
        <dbReference type="Pfam" id="PF01529"/>
    </source>
</evidence>
<dbReference type="Pfam" id="PF01529">
    <property type="entry name" value="DHHC"/>
    <property type="match status" value="1"/>
</dbReference>
<dbReference type="AlphaFoldDB" id="A0A4Y9XZB6"/>
<dbReference type="PANTHER" id="PTHR24161">
    <property type="entry name" value="ANK_REP_REGION DOMAIN-CONTAINING PROTEIN-RELATED"/>
    <property type="match status" value="1"/>
</dbReference>
<dbReference type="InterPro" id="IPR001594">
    <property type="entry name" value="Palmitoyltrfase_DHHC"/>
</dbReference>
<feature type="repeat" description="ANK" evidence="11">
    <location>
        <begin position="64"/>
        <end position="93"/>
    </location>
</feature>
<dbReference type="SUPFAM" id="SSF48403">
    <property type="entry name" value="Ankyrin repeat"/>
    <property type="match status" value="1"/>
</dbReference>
<evidence type="ECO:0000313" key="15">
    <source>
        <dbReference type="EMBL" id="TFY55440.1"/>
    </source>
</evidence>
<evidence type="ECO:0000256" key="10">
    <source>
        <dbReference type="ARBA" id="ARBA00048048"/>
    </source>
</evidence>
<comment type="caution">
    <text evidence="15">The sequence shown here is derived from an EMBL/GenBank/DDBJ whole genome shotgun (WGS) entry which is preliminary data.</text>
</comment>
<dbReference type="PANTHER" id="PTHR24161:SF85">
    <property type="entry name" value="PALMITOYLTRANSFERASE HIP14"/>
    <property type="match status" value="1"/>
</dbReference>
<keyword evidence="3 12" id="KW-0812">Transmembrane</keyword>
<evidence type="ECO:0000256" key="2">
    <source>
        <dbReference type="ARBA" id="ARBA00010104"/>
    </source>
</evidence>
<comment type="catalytic activity">
    <reaction evidence="10 12">
        <text>L-cysteinyl-[protein] + hexadecanoyl-CoA = S-hexadecanoyl-L-cysteinyl-[protein] + CoA</text>
        <dbReference type="Rhea" id="RHEA:36683"/>
        <dbReference type="Rhea" id="RHEA-COMP:10131"/>
        <dbReference type="Rhea" id="RHEA-COMP:11032"/>
        <dbReference type="ChEBI" id="CHEBI:29950"/>
        <dbReference type="ChEBI" id="CHEBI:57287"/>
        <dbReference type="ChEBI" id="CHEBI:57379"/>
        <dbReference type="ChEBI" id="CHEBI:74151"/>
        <dbReference type="EC" id="2.3.1.225"/>
    </reaction>
</comment>
<feature type="domain" description="Palmitoyltransferase DHHC" evidence="14">
    <location>
        <begin position="376"/>
        <end position="511"/>
    </location>
</feature>
<dbReference type="SMART" id="SM00248">
    <property type="entry name" value="ANK"/>
    <property type="match status" value="4"/>
</dbReference>
<evidence type="ECO:0000256" key="13">
    <source>
        <dbReference type="SAM" id="MobiDB-lite"/>
    </source>
</evidence>
<dbReference type="EC" id="2.3.1.225" evidence="12"/>
<dbReference type="InterPro" id="IPR002110">
    <property type="entry name" value="Ankyrin_rpt"/>
</dbReference>
<feature type="transmembrane region" description="Helical" evidence="12">
    <location>
        <begin position="325"/>
        <end position="342"/>
    </location>
</feature>
<evidence type="ECO:0000256" key="3">
    <source>
        <dbReference type="ARBA" id="ARBA00022692"/>
    </source>
</evidence>
<evidence type="ECO:0000256" key="9">
    <source>
        <dbReference type="ARBA" id="ARBA00023288"/>
    </source>
</evidence>
<dbReference type="PROSITE" id="PS50297">
    <property type="entry name" value="ANK_REP_REGION"/>
    <property type="match status" value="2"/>
</dbReference>
<evidence type="ECO:0000256" key="4">
    <source>
        <dbReference type="ARBA" id="ARBA00022737"/>
    </source>
</evidence>
<feature type="repeat" description="ANK" evidence="11">
    <location>
        <begin position="127"/>
        <end position="159"/>
    </location>
</feature>
<feature type="repeat" description="ANK" evidence="11">
    <location>
        <begin position="160"/>
        <end position="192"/>
    </location>
</feature>
<dbReference type="EMBL" id="SEKV01000590">
    <property type="protein sequence ID" value="TFY55440.1"/>
    <property type="molecule type" value="Genomic_DNA"/>
</dbReference>
<feature type="transmembrane region" description="Helical" evidence="12">
    <location>
        <begin position="423"/>
        <end position="445"/>
    </location>
</feature>
<comment type="domain">
    <text evidence="12">The DHHC domain is required for palmitoyltransferase activity.</text>
</comment>
<feature type="transmembrane region" description="Helical" evidence="12">
    <location>
        <begin position="476"/>
        <end position="496"/>
    </location>
</feature>
<dbReference type="Proteomes" id="UP000298390">
    <property type="component" value="Unassembled WGS sequence"/>
</dbReference>
<feature type="region of interest" description="Disordered" evidence="13">
    <location>
        <begin position="528"/>
        <end position="565"/>
    </location>
</feature>
<keyword evidence="7 12" id="KW-0472">Membrane</keyword>
<accession>A0A4Y9XZB6</accession>
<reference evidence="15 16" key="1">
    <citation type="submission" date="2019-01" db="EMBL/GenBank/DDBJ databases">
        <title>Genome sequencing of the rare red list fungi Fomitopsis rosea.</title>
        <authorList>
            <person name="Buettner E."/>
            <person name="Kellner H."/>
        </authorList>
    </citation>
    <scope>NUCLEOTIDE SEQUENCE [LARGE SCALE GENOMIC DNA]</scope>
    <source>
        <strain evidence="15 16">DSM 105464</strain>
    </source>
</reference>
<comment type="similarity">
    <text evidence="2">Belongs to the DHHC palmitoyltransferase family. AKR/ZDHHC17 subfamily.</text>
</comment>
<dbReference type="InterPro" id="IPR036770">
    <property type="entry name" value="Ankyrin_rpt-contain_sf"/>
</dbReference>
<dbReference type="PROSITE" id="PS50216">
    <property type="entry name" value="DHHC"/>
    <property type="match status" value="1"/>
</dbReference>
<dbReference type="GO" id="GO:0019706">
    <property type="term" value="F:protein-cysteine S-palmitoyltransferase activity"/>
    <property type="evidence" value="ECO:0007669"/>
    <property type="project" value="UniProtKB-EC"/>
</dbReference>
<evidence type="ECO:0000256" key="7">
    <source>
        <dbReference type="ARBA" id="ARBA00023136"/>
    </source>
</evidence>
<keyword evidence="4" id="KW-0677">Repeat</keyword>
<evidence type="ECO:0000256" key="6">
    <source>
        <dbReference type="ARBA" id="ARBA00023043"/>
    </source>
</evidence>
<evidence type="ECO:0000256" key="1">
    <source>
        <dbReference type="ARBA" id="ARBA00004141"/>
    </source>
</evidence>
<feature type="transmembrane region" description="Helical" evidence="12">
    <location>
        <begin position="294"/>
        <end position="313"/>
    </location>
</feature>
<keyword evidence="5 12" id="KW-1133">Transmembrane helix</keyword>
<dbReference type="PROSITE" id="PS50088">
    <property type="entry name" value="ANK_REPEAT"/>
    <property type="match status" value="3"/>
</dbReference>
<dbReference type="STRING" id="34475.A0A4Y9XZB6"/>
<dbReference type="Pfam" id="PF12796">
    <property type="entry name" value="Ank_2"/>
    <property type="match status" value="1"/>
</dbReference>
<evidence type="ECO:0000256" key="11">
    <source>
        <dbReference type="PROSITE-ProRule" id="PRU00023"/>
    </source>
</evidence>
<evidence type="ECO:0000313" key="16">
    <source>
        <dbReference type="Proteomes" id="UP000298390"/>
    </source>
</evidence>
<evidence type="ECO:0000256" key="8">
    <source>
        <dbReference type="ARBA" id="ARBA00023139"/>
    </source>
</evidence>
<comment type="subcellular location">
    <subcellularLocation>
        <location evidence="1">Membrane</location>
        <topology evidence="1">Multi-pass membrane protein</topology>
    </subcellularLocation>
</comment>
<keyword evidence="12" id="KW-0012">Acyltransferase</keyword>
<evidence type="ECO:0000256" key="12">
    <source>
        <dbReference type="RuleBase" id="RU079119"/>
    </source>
</evidence>
<dbReference type="Pfam" id="PF00023">
    <property type="entry name" value="Ank"/>
    <property type="match status" value="1"/>
</dbReference>
<name>A0A4Y9XZB6_9APHY</name>
<dbReference type="GO" id="GO:0016020">
    <property type="term" value="C:membrane"/>
    <property type="evidence" value="ECO:0007669"/>
    <property type="project" value="UniProtKB-SubCell"/>
</dbReference>
<gene>
    <name evidence="15" type="ORF">EVJ58_g8245</name>
</gene>